<keyword evidence="2" id="KW-1185">Reference proteome</keyword>
<dbReference type="OrthoDB" id="9891684at2"/>
<dbReference type="HOGENOM" id="CLU_2634843_0_0_10"/>
<dbReference type="STRING" id="762968.HMPREF9441_01517"/>
<name>G5SQ81_9BACT</name>
<accession>G5SQ81</accession>
<evidence type="ECO:0000313" key="1">
    <source>
        <dbReference type="EMBL" id="EHH00283.1"/>
    </source>
</evidence>
<dbReference type="EMBL" id="AFFY01000022">
    <property type="protein sequence ID" value="EHH00283.1"/>
    <property type="molecule type" value="Genomic_DNA"/>
</dbReference>
<evidence type="ECO:0000313" key="2">
    <source>
        <dbReference type="Proteomes" id="UP000003598"/>
    </source>
</evidence>
<sequence>MLAAANAMVIKATGKRLPNRTEKIFVALLFMFISFKVHYSYRISQPNLLTAKAFFYPTAFKGRHYIFKGIGQKITND</sequence>
<organism evidence="1 2">
    <name type="scientific">Paraprevotella clara YIT 11840</name>
    <dbReference type="NCBI Taxonomy" id="762968"/>
    <lineage>
        <taxon>Bacteria</taxon>
        <taxon>Pseudomonadati</taxon>
        <taxon>Bacteroidota</taxon>
        <taxon>Bacteroidia</taxon>
        <taxon>Bacteroidales</taxon>
        <taxon>Prevotellaceae</taxon>
        <taxon>Paraprevotella</taxon>
    </lineage>
</organism>
<comment type="caution">
    <text evidence="1">The sequence shown here is derived from an EMBL/GenBank/DDBJ whole genome shotgun (WGS) entry which is preliminary data.</text>
</comment>
<proteinExistence type="predicted"/>
<dbReference type="AlphaFoldDB" id="G5SQ81"/>
<gene>
    <name evidence="1" type="ORF">HMPREF9441_01517</name>
</gene>
<protein>
    <submittedName>
        <fullName evidence="1">Uncharacterized protein</fullName>
    </submittedName>
</protein>
<dbReference type="Proteomes" id="UP000003598">
    <property type="component" value="Unassembled WGS sequence"/>
</dbReference>
<reference evidence="1 2" key="1">
    <citation type="submission" date="2011-03" db="EMBL/GenBank/DDBJ databases">
        <authorList>
            <person name="Weinstock G."/>
            <person name="Sodergren E."/>
            <person name="Clifton S."/>
            <person name="Fulton L."/>
            <person name="Fulton B."/>
            <person name="Courtney L."/>
            <person name="Fronick C."/>
            <person name="Harrison M."/>
            <person name="Strong C."/>
            <person name="Farmer C."/>
            <person name="Delahaunty K."/>
            <person name="Markovic C."/>
            <person name="Hall O."/>
            <person name="Minx P."/>
            <person name="Tomlinson C."/>
            <person name="Mitreva M."/>
            <person name="Hou S."/>
            <person name="Chen J."/>
            <person name="Wollam A."/>
            <person name="Pepin K.H."/>
            <person name="Johnson M."/>
            <person name="Bhonagiri V."/>
            <person name="Zhang X."/>
            <person name="Suruliraj S."/>
            <person name="Warren W."/>
            <person name="Chinwalla A."/>
            <person name="Mardis E.R."/>
            <person name="Wilson R.K."/>
        </authorList>
    </citation>
    <scope>NUCLEOTIDE SEQUENCE [LARGE SCALE GENOMIC DNA]</scope>
    <source>
        <strain evidence="1 2">YIT 11840</strain>
    </source>
</reference>